<keyword evidence="1" id="KW-1133">Transmembrane helix</keyword>
<keyword evidence="1" id="KW-0472">Membrane</keyword>
<keyword evidence="1" id="KW-0812">Transmembrane</keyword>
<accession>A0A6A7W8Y0</accession>
<keyword evidence="3" id="KW-1185">Reference proteome</keyword>
<evidence type="ECO:0000313" key="3">
    <source>
        <dbReference type="Proteomes" id="UP000384372"/>
    </source>
</evidence>
<evidence type="ECO:0000313" key="2">
    <source>
        <dbReference type="EMBL" id="MQP10949.1"/>
    </source>
</evidence>
<dbReference type="Proteomes" id="UP000384372">
    <property type="component" value="Unassembled WGS sequence"/>
</dbReference>
<feature type="transmembrane region" description="Helical" evidence="1">
    <location>
        <begin position="24"/>
        <end position="42"/>
    </location>
</feature>
<proteinExistence type="predicted"/>
<feature type="transmembrane region" description="Helical" evidence="1">
    <location>
        <begin position="48"/>
        <end position="68"/>
    </location>
</feature>
<dbReference type="AlphaFoldDB" id="A0A6A7W8Y0"/>
<organism evidence="2 3">
    <name type="scientific">Segatella copri</name>
    <dbReference type="NCBI Taxonomy" id="165179"/>
    <lineage>
        <taxon>Bacteria</taxon>
        <taxon>Pseudomonadati</taxon>
        <taxon>Bacteroidota</taxon>
        <taxon>Bacteroidia</taxon>
        <taxon>Bacteroidales</taxon>
        <taxon>Prevotellaceae</taxon>
        <taxon>Segatella</taxon>
    </lineage>
</organism>
<sequence>MRPHHHYKRLDYSDPTNLKVRNKLNTAFILLVIVGITLWYTMDTHTPAYVVLLVGVVVKIAEVCIRLFRK</sequence>
<reference evidence="2 3" key="1">
    <citation type="submission" date="2019-09" db="EMBL/GenBank/DDBJ databases">
        <title>Distinct polysaccharide growth profiles of human intestinal Prevotella copri isolates.</title>
        <authorList>
            <person name="Fehlner-Peach H."/>
            <person name="Magnabosco C."/>
            <person name="Raghavan V."/>
            <person name="Scher J.U."/>
            <person name="Tett A."/>
            <person name="Cox L.M."/>
            <person name="Gottsegen C."/>
            <person name="Watters A."/>
            <person name="Wiltshire- Gordon J.D."/>
            <person name="Segata N."/>
            <person name="Bonneau R."/>
            <person name="Littman D.R."/>
        </authorList>
    </citation>
    <scope>NUCLEOTIDE SEQUENCE [LARGE SCALE GENOMIC DNA]</scope>
    <source>
        <strain evidence="3">iAQ1173</strain>
    </source>
</reference>
<dbReference type="EMBL" id="VZAD01000027">
    <property type="protein sequence ID" value="MQP10949.1"/>
    <property type="molecule type" value="Genomic_DNA"/>
</dbReference>
<gene>
    <name evidence="2" type="ORF">F7D20_02990</name>
</gene>
<comment type="caution">
    <text evidence="2">The sequence shown here is derived from an EMBL/GenBank/DDBJ whole genome shotgun (WGS) entry which is preliminary data.</text>
</comment>
<evidence type="ECO:0000256" key="1">
    <source>
        <dbReference type="SAM" id="Phobius"/>
    </source>
</evidence>
<protein>
    <submittedName>
        <fullName evidence="2">Mechanosensitive ion channel protein MscS</fullName>
    </submittedName>
</protein>
<name>A0A6A7W8Y0_9BACT</name>